<proteinExistence type="predicted"/>
<reference evidence="2" key="1">
    <citation type="journal article" date="2014" name="Int. J. Syst. Evol. Microbiol.">
        <title>Complete genome sequence of Corynebacterium casei LMG S-19264T (=DSM 44701T), isolated from a smear-ripened cheese.</title>
        <authorList>
            <consortium name="US DOE Joint Genome Institute (JGI-PGF)"/>
            <person name="Walter F."/>
            <person name="Albersmeier A."/>
            <person name="Kalinowski J."/>
            <person name="Ruckert C."/>
        </authorList>
    </citation>
    <scope>NUCLEOTIDE SEQUENCE</scope>
    <source>
        <strain evidence="2">JCM 4518</strain>
    </source>
</reference>
<organism evidence="2 3">
    <name type="scientific">Streptomyces termitum</name>
    <dbReference type="NCBI Taxonomy" id="67368"/>
    <lineage>
        <taxon>Bacteria</taxon>
        <taxon>Bacillati</taxon>
        <taxon>Actinomycetota</taxon>
        <taxon>Actinomycetes</taxon>
        <taxon>Kitasatosporales</taxon>
        <taxon>Streptomycetaceae</taxon>
        <taxon>Streptomyces</taxon>
    </lineage>
</organism>
<dbReference type="EMBL" id="BMUL01000004">
    <property type="protein sequence ID" value="GHA76471.1"/>
    <property type="molecule type" value="Genomic_DNA"/>
</dbReference>
<accession>A0A918W779</accession>
<dbReference type="Proteomes" id="UP000644020">
    <property type="component" value="Unassembled WGS sequence"/>
</dbReference>
<dbReference type="InterPro" id="IPR021530">
    <property type="entry name" value="AllH-like"/>
</dbReference>
<name>A0A918W779_9ACTN</name>
<comment type="caution">
    <text evidence="2">The sequence shown here is derived from an EMBL/GenBank/DDBJ whole genome shotgun (WGS) entry which is preliminary data.</text>
</comment>
<feature type="compositionally biased region" description="Low complexity" evidence="1">
    <location>
        <begin position="271"/>
        <end position="288"/>
    </location>
</feature>
<protein>
    <recommendedName>
        <fullName evidence="4">DUF2877 domain-containing protein</fullName>
    </recommendedName>
</protein>
<keyword evidence="3" id="KW-1185">Reference proteome</keyword>
<evidence type="ECO:0000256" key="1">
    <source>
        <dbReference type="SAM" id="MobiDB-lite"/>
    </source>
</evidence>
<dbReference type="RefSeq" id="WP_189976143.1">
    <property type="nucleotide sequence ID" value="NZ_BMUL01000004.1"/>
</dbReference>
<evidence type="ECO:0000313" key="2">
    <source>
        <dbReference type="EMBL" id="GHA76471.1"/>
    </source>
</evidence>
<feature type="region of interest" description="Disordered" evidence="1">
    <location>
        <begin position="271"/>
        <end position="298"/>
    </location>
</feature>
<gene>
    <name evidence="2" type="ORF">GCM10010305_19050</name>
</gene>
<evidence type="ECO:0000313" key="3">
    <source>
        <dbReference type="Proteomes" id="UP000644020"/>
    </source>
</evidence>
<sequence>MEDPIGAPSIPVLSGDGRLLDLLSSLRGTGSVHSVFTRVVNLLTPGGTLIALAARGSGDAPRTLVADVAAWSAYQLGAGLGVTFATGNIALDRSPALRRPLRLATAGARAWRPAAPSLAPLPPGALARAADAVARICRVHGPLGGMLGARPGAGPMEAAVVRALHTGRDLLLAGLRTGEEERTRDGVLALLGLGPGLTPAGDDFLTGLVLVAALPGSRLDGFPPLLRDLLAVRGDRTTALSLATLSEAAEGRVRSELLGLVALLAHGNPTGAGPAATGPRPGTAPAATPGGGPRPGELHASVREVLAIGHSSGGDLLSGLVAGLRLEEELRGPL</sequence>
<dbReference type="Pfam" id="PF11392">
    <property type="entry name" value="AllH"/>
    <property type="match status" value="1"/>
</dbReference>
<evidence type="ECO:0008006" key="4">
    <source>
        <dbReference type="Google" id="ProtNLM"/>
    </source>
</evidence>
<dbReference type="AlphaFoldDB" id="A0A918W779"/>
<reference evidence="2" key="2">
    <citation type="submission" date="2020-09" db="EMBL/GenBank/DDBJ databases">
        <authorList>
            <person name="Sun Q."/>
            <person name="Ohkuma M."/>
        </authorList>
    </citation>
    <scope>NUCLEOTIDE SEQUENCE</scope>
    <source>
        <strain evidence="2">JCM 4518</strain>
    </source>
</reference>